<protein>
    <submittedName>
        <fullName evidence="1">Uncharacterized protein</fullName>
    </submittedName>
</protein>
<organism evidence="1 2">
    <name type="scientific">Colletotrichum navitas</name>
    <dbReference type="NCBI Taxonomy" id="681940"/>
    <lineage>
        <taxon>Eukaryota</taxon>
        <taxon>Fungi</taxon>
        <taxon>Dikarya</taxon>
        <taxon>Ascomycota</taxon>
        <taxon>Pezizomycotina</taxon>
        <taxon>Sordariomycetes</taxon>
        <taxon>Hypocreomycetidae</taxon>
        <taxon>Glomerellales</taxon>
        <taxon>Glomerellaceae</taxon>
        <taxon>Colletotrichum</taxon>
        <taxon>Colletotrichum graminicola species complex</taxon>
    </lineage>
</organism>
<name>A0AAD8Q0Z9_9PEZI</name>
<keyword evidence="2" id="KW-1185">Reference proteome</keyword>
<comment type="caution">
    <text evidence="1">The sequence shown here is derived from an EMBL/GenBank/DDBJ whole genome shotgun (WGS) entry which is preliminary data.</text>
</comment>
<dbReference type="Proteomes" id="UP001230504">
    <property type="component" value="Unassembled WGS sequence"/>
</dbReference>
<dbReference type="GeneID" id="85435583"/>
<dbReference type="AlphaFoldDB" id="A0AAD8Q0Z9"/>
<dbReference type="RefSeq" id="XP_060414663.1">
    <property type="nucleotide sequence ID" value="XM_060551343.1"/>
</dbReference>
<proteinExistence type="predicted"/>
<evidence type="ECO:0000313" key="2">
    <source>
        <dbReference type="Proteomes" id="UP001230504"/>
    </source>
</evidence>
<sequence length="177" mass="19749">MNEKKEMGPEMEEAQIVIECAIPFRRSLERLSRRCHHTHPDFRSKHGRLPALLTSRASLGGQMFKVRILPTGRTCLDHKYQKDVPTFFGGNIPTASKSVALVIESPSPQKSHPDIIRYFDNVIRSPGGPDRYPPPPSSASLAVAHVSEGRYARPSPSLGVGRRLRSHLIYTRISAKS</sequence>
<accession>A0AAD8Q0Z9</accession>
<gene>
    <name evidence="1" type="ORF">LY79DRAFT_185235</name>
</gene>
<evidence type="ECO:0000313" key="1">
    <source>
        <dbReference type="EMBL" id="KAK1593352.1"/>
    </source>
</evidence>
<dbReference type="EMBL" id="JAHLJV010000026">
    <property type="protein sequence ID" value="KAK1593352.1"/>
    <property type="molecule type" value="Genomic_DNA"/>
</dbReference>
<reference evidence="1" key="1">
    <citation type="submission" date="2021-06" db="EMBL/GenBank/DDBJ databases">
        <title>Comparative genomics, transcriptomics and evolutionary studies reveal genomic signatures of adaptation to plant cell wall in hemibiotrophic fungi.</title>
        <authorList>
            <consortium name="DOE Joint Genome Institute"/>
            <person name="Baroncelli R."/>
            <person name="Diaz J.F."/>
            <person name="Benocci T."/>
            <person name="Peng M."/>
            <person name="Battaglia E."/>
            <person name="Haridas S."/>
            <person name="Andreopoulos W."/>
            <person name="Labutti K."/>
            <person name="Pangilinan J."/>
            <person name="Floch G.L."/>
            <person name="Makela M.R."/>
            <person name="Henrissat B."/>
            <person name="Grigoriev I.V."/>
            <person name="Crouch J.A."/>
            <person name="De Vries R.P."/>
            <person name="Sukno S.A."/>
            <person name="Thon M.R."/>
        </authorList>
    </citation>
    <scope>NUCLEOTIDE SEQUENCE</scope>
    <source>
        <strain evidence="1">CBS 125086</strain>
    </source>
</reference>